<name>A0A915N7B3_MELJA</name>
<protein>
    <submittedName>
        <fullName evidence="4">Uncharacterized protein</fullName>
    </submittedName>
</protein>
<organism evidence="3 4">
    <name type="scientific">Meloidogyne javanica</name>
    <name type="common">Root-knot nematode worm</name>
    <dbReference type="NCBI Taxonomy" id="6303"/>
    <lineage>
        <taxon>Eukaryota</taxon>
        <taxon>Metazoa</taxon>
        <taxon>Ecdysozoa</taxon>
        <taxon>Nematoda</taxon>
        <taxon>Chromadorea</taxon>
        <taxon>Rhabditida</taxon>
        <taxon>Tylenchina</taxon>
        <taxon>Tylenchomorpha</taxon>
        <taxon>Tylenchoidea</taxon>
        <taxon>Meloidogynidae</taxon>
        <taxon>Meloidogyninae</taxon>
        <taxon>Meloidogyne</taxon>
        <taxon>Meloidogyne incognita group</taxon>
    </lineage>
</organism>
<keyword evidence="2" id="KW-1133">Transmembrane helix</keyword>
<dbReference type="AlphaFoldDB" id="A0A915N7B3"/>
<evidence type="ECO:0000313" key="4">
    <source>
        <dbReference type="WBParaSite" id="scaffold7532_cov224.g12140"/>
    </source>
</evidence>
<proteinExistence type="predicted"/>
<feature type="region of interest" description="Disordered" evidence="1">
    <location>
        <begin position="232"/>
        <end position="260"/>
    </location>
</feature>
<keyword evidence="2" id="KW-0472">Membrane</keyword>
<feature type="compositionally biased region" description="Basic and acidic residues" evidence="1">
    <location>
        <begin position="250"/>
        <end position="260"/>
    </location>
</feature>
<dbReference type="Proteomes" id="UP000887561">
    <property type="component" value="Unplaced"/>
</dbReference>
<keyword evidence="3" id="KW-1185">Reference proteome</keyword>
<evidence type="ECO:0000256" key="1">
    <source>
        <dbReference type="SAM" id="MobiDB-lite"/>
    </source>
</evidence>
<accession>A0A915N7B3</accession>
<reference evidence="4" key="1">
    <citation type="submission" date="2022-11" db="UniProtKB">
        <authorList>
            <consortium name="WormBaseParasite"/>
        </authorList>
    </citation>
    <scope>IDENTIFICATION</scope>
</reference>
<dbReference type="WBParaSite" id="scaffold7532_cov224.g12140">
    <property type="protein sequence ID" value="scaffold7532_cov224.g12140"/>
    <property type="gene ID" value="scaffold7532_cov224.g12140"/>
</dbReference>
<sequence length="275" mass="31463">MTLNNQRLLILFKFPLIFILLSFQFVEIEMRFTQVMRQATRIATEIGEVARASKNIGGENLGGISHQFKHSGNFGKIVVAETGENAFLKTKHSFKNPSHPEKHWNNNPFKRLLSHGTPSPTFLFSPKLKKHAQNNSSNFEERKKVIAEPKDTWKNGKDEENPFAELFENVTHSKLNIEEVDPEIVKKINEILNDEILGVRNAVVKVVKEVAQQAAKHTPREKPRIRVQATTRDVGKNEQKPGNYLMENSPTKDWEPTHPVEGKMVKFSEYGNIEE</sequence>
<keyword evidence="2" id="KW-0812">Transmembrane</keyword>
<feature type="transmembrane region" description="Helical" evidence="2">
    <location>
        <begin position="6"/>
        <end position="26"/>
    </location>
</feature>
<evidence type="ECO:0000313" key="3">
    <source>
        <dbReference type="Proteomes" id="UP000887561"/>
    </source>
</evidence>
<evidence type="ECO:0000256" key="2">
    <source>
        <dbReference type="SAM" id="Phobius"/>
    </source>
</evidence>